<organism evidence="1 2">
    <name type="scientific">Clostridium magnum DSM 2767</name>
    <dbReference type="NCBI Taxonomy" id="1121326"/>
    <lineage>
        <taxon>Bacteria</taxon>
        <taxon>Bacillati</taxon>
        <taxon>Bacillota</taxon>
        <taxon>Clostridia</taxon>
        <taxon>Eubacteriales</taxon>
        <taxon>Clostridiaceae</taxon>
        <taxon>Clostridium</taxon>
    </lineage>
</organism>
<evidence type="ECO:0000313" key="2">
    <source>
        <dbReference type="Proteomes" id="UP000076603"/>
    </source>
</evidence>
<dbReference type="EMBL" id="LWAE01000005">
    <property type="protein sequence ID" value="KZL90413.1"/>
    <property type="molecule type" value="Genomic_DNA"/>
</dbReference>
<evidence type="ECO:0000313" key="1">
    <source>
        <dbReference type="EMBL" id="KZL90413.1"/>
    </source>
</evidence>
<reference evidence="1 2" key="1">
    <citation type="submission" date="2016-04" db="EMBL/GenBank/DDBJ databases">
        <title>Genome sequence of Clostridium magnum DSM 2767.</title>
        <authorList>
            <person name="Poehlein A."/>
            <person name="Uhlig R."/>
            <person name="Fischer R."/>
            <person name="Bahl H."/>
            <person name="Daniel R."/>
        </authorList>
    </citation>
    <scope>NUCLEOTIDE SEQUENCE [LARGE SCALE GENOMIC DNA]</scope>
    <source>
        <strain evidence="1 2">DSM 2767</strain>
    </source>
</reference>
<dbReference type="Proteomes" id="UP000076603">
    <property type="component" value="Unassembled WGS sequence"/>
</dbReference>
<protein>
    <submittedName>
        <fullName evidence="1">Uncharacterized protein</fullName>
    </submittedName>
</protein>
<sequence length="136" mass="15211">MKKTGVILIIIMLLIVSVYSIKGAFDHNCTYKGENEFWTAEYKVYATKILTNKRLTVSYKKNLSDLSSIKHLEISYESSIGGGKLTEDFGDNPPKERTYTLKGNGSGGMILNKDEVVKVNISIDGKTQTIELRNVQ</sequence>
<comment type="caution">
    <text evidence="1">The sequence shown here is derived from an EMBL/GenBank/DDBJ whole genome shotgun (WGS) entry which is preliminary data.</text>
</comment>
<dbReference type="AlphaFoldDB" id="A0A162RV02"/>
<gene>
    <name evidence="1" type="ORF">CLMAG_41840</name>
</gene>
<accession>A0A162RV02</accession>
<name>A0A162RV02_9CLOT</name>
<dbReference type="PATRIC" id="fig|1121326.3.peg.4242"/>
<dbReference type="OrthoDB" id="1910713at2"/>
<proteinExistence type="predicted"/>
<dbReference type="STRING" id="1121326.CLMAG_41840"/>
<dbReference type="RefSeq" id="WP_066626644.1">
    <property type="nucleotide sequence ID" value="NZ_FQXL01000008.1"/>
</dbReference>
<keyword evidence="2" id="KW-1185">Reference proteome</keyword>